<protein>
    <submittedName>
        <fullName evidence="1">Bacillithiol system redox-active protein YtxJ</fullName>
    </submittedName>
</protein>
<dbReference type="EMBL" id="VIJZ01000002">
    <property type="protein sequence ID" value="TQS00488.1"/>
    <property type="molecule type" value="Genomic_DNA"/>
</dbReference>
<sequence>MATMTKMTTIQQLNTALEASSDKPLLLFKHSTRCPISAGAYQEVESYLEGASDENIEYGIIYVVEDRPVSNAVADKLQVKHESPQAILIKDGEAVWHTSHSNITARALHDHLTFVE</sequence>
<proteinExistence type="predicted"/>
<reference evidence="1 2" key="1">
    <citation type="submission" date="2019-07" db="EMBL/GenBank/DDBJ databases">
        <title>Paenibacillus ottowii sp. nov. isolated from a fermentation system processing bovine manure.</title>
        <authorList>
            <person name="Velazquez L.F."/>
            <person name="Rajbanshi S."/>
            <person name="Guan S."/>
            <person name="Hinchee M."/>
            <person name="Welsh A."/>
        </authorList>
    </citation>
    <scope>NUCLEOTIDE SEQUENCE [LARGE SCALE GENOMIC DNA]</scope>
    <source>
        <strain evidence="1 2">MS2379</strain>
    </source>
</reference>
<keyword evidence="2" id="KW-1185">Reference proteome</keyword>
<dbReference type="Gene3D" id="3.40.30.10">
    <property type="entry name" value="Glutaredoxin"/>
    <property type="match status" value="1"/>
</dbReference>
<accession>A0ABY3BB55</accession>
<dbReference type="NCBIfam" id="TIGR04019">
    <property type="entry name" value="B_thiol_YtxJ"/>
    <property type="match status" value="1"/>
</dbReference>
<dbReference type="Proteomes" id="UP000319219">
    <property type="component" value="Unassembled WGS sequence"/>
</dbReference>
<evidence type="ECO:0000313" key="1">
    <source>
        <dbReference type="EMBL" id="TQS00488.1"/>
    </source>
</evidence>
<organism evidence="1 2">
    <name type="scientific">Paenibacillus ottowii</name>
    <dbReference type="NCBI Taxonomy" id="2315729"/>
    <lineage>
        <taxon>Bacteria</taxon>
        <taxon>Bacillati</taxon>
        <taxon>Bacillota</taxon>
        <taxon>Bacilli</taxon>
        <taxon>Bacillales</taxon>
        <taxon>Paenibacillaceae</taxon>
        <taxon>Paenibacillus</taxon>
    </lineage>
</organism>
<dbReference type="RefSeq" id="WP_063213654.1">
    <property type="nucleotide sequence ID" value="NZ_VIJZ01000002.1"/>
</dbReference>
<dbReference type="InterPro" id="IPR036249">
    <property type="entry name" value="Thioredoxin-like_sf"/>
</dbReference>
<gene>
    <name evidence="1" type="primary">ytxJ</name>
    <name evidence="1" type="ORF">FKV70_06850</name>
</gene>
<evidence type="ECO:0000313" key="2">
    <source>
        <dbReference type="Proteomes" id="UP000319219"/>
    </source>
</evidence>
<name>A0ABY3BB55_9BACL</name>
<dbReference type="SUPFAM" id="SSF52833">
    <property type="entry name" value="Thioredoxin-like"/>
    <property type="match status" value="1"/>
</dbReference>
<dbReference type="InterPro" id="IPR022551">
    <property type="entry name" value="BrxC"/>
</dbReference>
<comment type="caution">
    <text evidence="1">The sequence shown here is derived from an EMBL/GenBank/DDBJ whole genome shotgun (WGS) entry which is preliminary data.</text>
</comment>
<dbReference type="Pfam" id="PF11009">
    <property type="entry name" value="BrxC"/>
    <property type="match status" value="1"/>
</dbReference>